<sequence>MFPLGRRHWRGDWGHRAGEVIGSGTSAVISGNGSGNCTDGEQRTGMVMASPEETSAVRTAVVSAAEVLVTDTGDGACEGIGSGVGIGVGTAKGNPEVCCISLIKRGGREAGVQILILWLTSRPDSDRQSTVIPRFSDAASRVLRTMPPQAGVAPQVKSPVPACGEVQYVQCGREGRMGRSLYILHLRTCCSGYQFAGPGRASSVPNGVGGVDPHSLLLVTRGRRNPSSMSNANNTVPTNTMLFTPPVPSASYPTLLIRTMVARCPGTNRTHRDQW</sequence>
<evidence type="ECO:0000256" key="1">
    <source>
        <dbReference type="SAM" id="MobiDB-lite"/>
    </source>
</evidence>
<keyword evidence="3" id="KW-1185">Reference proteome</keyword>
<protein>
    <submittedName>
        <fullName evidence="2">Uncharacterized protein</fullName>
    </submittedName>
</protein>
<reference evidence="2" key="1">
    <citation type="submission" date="2023-03" db="EMBL/GenBank/DDBJ databases">
        <title>Massive genome expansion in bonnet fungi (Mycena s.s.) driven by repeated elements and novel gene families across ecological guilds.</title>
        <authorList>
            <consortium name="Lawrence Berkeley National Laboratory"/>
            <person name="Harder C.B."/>
            <person name="Miyauchi S."/>
            <person name="Viragh M."/>
            <person name="Kuo A."/>
            <person name="Thoen E."/>
            <person name="Andreopoulos B."/>
            <person name="Lu D."/>
            <person name="Skrede I."/>
            <person name="Drula E."/>
            <person name="Henrissat B."/>
            <person name="Morin E."/>
            <person name="Kohler A."/>
            <person name="Barry K."/>
            <person name="LaButti K."/>
            <person name="Morin E."/>
            <person name="Salamov A."/>
            <person name="Lipzen A."/>
            <person name="Mereny Z."/>
            <person name="Hegedus B."/>
            <person name="Baldrian P."/>
            <person name="Stursova M."/>
            <person name="Weitz H."/>
            <person name="Taylor A."/>
            <person name="Grigoriev I.V."/>
            <person name="Nagy L.G."/>
            <person name="Martin F."/>
            <person name="Kauserud H."/>
        </authorList>
    </citation>
    <scope>NUCLEOTIDE SEQUENCE</scope>
    <source>
        <strain evidence="2">9144</strain>
    </source>
</reference>
<dbReference type="AlphaFoldDB" id="A0AAD6VGR5"/>
<accession>A0AAD6VGR5</accession>
<feature type="compositionally biased region" description="Polar residues" evidence="1">
    <location>
        <begin position="225"/>
        <end position="242"/>
    </location>
</feature>
<feature type="region of interest" description="Disordered" evidence="1">
    <location>
        <begin position="223"/>
        <end position="242"/>
    </location>
</feature>
<dbReference type="EMBL" id="JARJCW010000030">
    <property type="protein sequence ID" value="KAJ7209467.1"/>
    <property type="molecule type" value="Genomic_DNA"/>
</dbReference>
<proteinExistence type="predicted"/>
<name>A0AAD6VGR5_9AGAR</name>
<dbReference type="Proteomes" id="UP001219525">
    <property type="component" value="Unassembled WGS sequence"/>
</dbReference>
<evidence type="ECO:0000313" key="3">
    <source>
        <dbReference type="Proteomes" id="UP001219525"/>
    </source>
</evidence>
<evidence type="ECO:0000313" key="2">
    <source>
        <dbReference type="EMBL" id="KAJ7209467.1"/>
    </source>
</evidence>
<comment type="caution">
    <text evidence="2">The sequence shown here is derived from an EMBL/GenBank/DDBJ whole genome shotgun (WGS) entry which is preliminary data.</text>
</comment>
<gene>
    <name evidence="2" type="ORF">GGX14DRAFT_394991</name>
</gene>
<organism evidence="2 3">
    <name type="scientific">Mycena pura</name>
    <dbReference type="NCBI Taxonomy" id="153505"/>
    <lineage>
        <taxon>Eukaryota</taxon>
        <taxon>Fungi</taxon>
        <taxon>Dikarya</taxon>
        <taxon>Basidiomycota</taxon>
        <taxon>Agaricomycotina</taxon>
        <taxon>Agaricomycetes</taxon>
        <taxon>Agaricomycetidae</taxon>
        <taxon>Agaricales</taxon>
        <taxon>Marasmiineae</taxon>
        <taxon>Mycenaceae</taxon>
        <taxon>Mycena</taxon>
    </lineage>
</organism>